<keyword evidence="1" id="KW-1133">Transmembrane helix</keyword>
<feature type="transmembrane region" description="Helical" evidence="1">
    <location>
        <begin position="109"/>
        <end position="129"/>
    </location>
</feature>
<dbReference type="RefSeq" id="WP_014452777.1">
    <property type="nucleotide sequence ID" value="NC_017096.1"/>
</dbReference>
<organism evidence="2 3">
    <name type="scientific">Caldisericum exile (strain DSM 21853 / NBRC 104410 / AZM16c01)</name>
    <dbReference type="NCBI Taxonomy" id="511051"/>
    <lineage>
        <taxon>Bacteria</taxon>
        <taxon>Pseudomonadati</taxon>
        <taxon>Caldisericota/Cryosericota group</taxon>
        <taxon>Caldisericota</taxon>
        <taxon>Caldisericia</taxon>
        <taxon>Caldisericales</taxon>
        <taxon>Caldisericaceae</taxon>
        <taxon>Caldisericum</taxon>
    </lineage>
</organism>
<evidence type="ECO:0000313" key="3">
    <source>
        <dbReference type="Proteomes" id="UP000004793"/>
    </source>
</evidence>
<accession>A0A7U6GDF7</accession>
<keyword evidence="3" id="KW-1185">Reference proteome</keyword>
<keyword evidence="1" id="KW-0812">Transmembrane</keyword>
<dbReference type="Proteomes" id="UP000004793">
    <property type="component" value="Chromosome"/>
</dbReference>
<dbReference type="EMBL" id="AP012051">
    <property type="protein sequence ID" value="BAL80370.1"/>
    <property type="molecule type" value="Genomic_DNA"/>
</dbReference>
<dbReference type="KEGG" id="cex:CSE_02440"/>
<sequence>MISNVLLHIVVMAVGFIFVLIGAVIGAKDVGEKKINLHKTIGVLGVLIFLLGFIGLLATGSLKPNLPHFYFAILSLIFAILTIIGGIAYTRAQIENKLPLRKSHRADAILTIMLVLITTFFGVIGLQFLSK</sequence>
<evidence type="ECO:0000256" key="1">
    <source>
        <dbReference type="SAM" id="Phobius"/>
    </source>
</evidence>
<protein>
    <submittedName>
        <fullName evidence="2">Hypothetical membrane protein</fullName>
    </submittedName>
</protein>
<reference evidence="2 3" key="1">
    <citation type="submission" date="2011-01" db="EMBL/GenBank/DDBJ databases">
        <title>Whole genome sequence of Caldisericum exile AZM16c01.</title>
        <authorList>
            <person name="Narita-Yamada S."/>
            <person name="Kawakoshi A."/>
            <person name="Nakamura S."/>
            <person name="Sasagawa M."/>
            <person name="Fukada J."/>
            <person name="Sekine M."/>
            <person name="Kato Y."/>
            <person name="Fukai R."/>
            <person name="Sasaki K."/>
            <person name="Hanamaki A."/>
            <person name="Narita H."/>
            <person name="Konno Y."/>
            <person name="Mori K."/>
            <person name="Yamazaki S."/>
            <person name="Suzuki K."/>
            <person name="Fujita N."/>
        </authorList>
    </citation>
    <scope>NUCLEOTIDE SEQUENCE [LARGE SCALE GENOMIC DNA]</scope>
    <source>
        <strain evidence="3">DSM 21853 / NBRC 104410 / AZM16c01</strain>
    </source>
</reference>
<dbReference type="OrthoDB" id="9889080at2"/>
<feature type="transmembrane region" description="Helical" evidence="1">
    <location>
        <begin position="69"/>
        <end position="89"/>
    </location>
</feature>
<feature type="transmembrane region" description="Helical" evidence="1">
    <location>
        <begin position="37"/>
        <end position="57"/>
    </location>
</feature>
<name>A0A7U6GDF7_CALEA</name>
<gene>
    <name evidence="2" type="ordered locus">CSE_02440</name>
</gene>
<feature type="transmembrane region" description="Helical" evidence="1">
    <location>
        <begin position="6"/>
        <end position="25"/>
    </location>
</feature>
<keyword evidence="1" id="KW-0472">Membrane</keyword>
<proteinExistence type="predicted"/>
<dbReference type="AlphaFoldDB" id="A0A7U6GDF7"/>
<evidence type="ECO:0000313" key="2">
    <source>
        <dbReference type="EMBL" id="BAL80370.1"/>
    </source>
</evidence>